<comment type="subunit">
    <text evidence="3">Dimerizes in the presence of ATP but not ADP; ATP-binding is required for double-stranded (ds)DNA-binding. Interacts with DnaA.</text>
</comment>
<protein>
    <recommendedName>
        <fullName evidence="4">Sporulation initiation inhibitor protein Soj</fullName>
    </recommendedName>
</protein>
<feature type="domain" description="AAA" evidence="5">
    <location>
        <begin position="3"/>
        <end position="181"/>
    </location>
</feature>
<dbReference type="PANTHER" id="PTHR13696">
    <property type="entry name" value="P-LOOP CONTAINING NUCLEOSIDE TRIPHOSPHATE HYDROLASE"/>
    <property type="match status" value="1"/>
</dbReference>
<reference evidence="6 7" key="1">
    <citation type="submission" date="2018-08" db="EMBL/GenBank/DDBJ databases">
        <title>A genome reference for cultivated species of the human gut microbiota.</title>
        <authorList>
            <person name="Zou Y."/>
            <person name="Xue W."/>
            <person name="Luo G."/>
        </authorList>
    </citation>
    <scope>NUCLEOTIDE SEQUENCE [LARGE SCALE GENOMIC DNA]</scope>
    <source>
        <strain evidence="6 7">AF14-23</strain>
    </source>
</reference>
<dbReference type="Proteomes" id="UP000265828">
    <property type="component" value="Unassembled WGS sequence"/>
</dbReference>
<dbReference type="CDD" id="cd02042">
    <property type="entry name" value="ParAB_family"/>
    <property type="match status" value="1"/>
</dbReference>
<dbReference type="InterPro" id="IPR025669">
    <property type="entry name" value="AAA_dom"/>
</dbReference>
<comment type="similarity">
    <text evidence="1">Belongs to the ParA family.</text>
</comment>
<sequence length="261" mass="28571">MCRVIAISNQKGGVGKTTTTVNLGIGLARQGKKVLLIDADPQGSLTASLGYVEPDEIGTTLATIMMAIINEKEFEITDGILHHKENVDLLPANIELSALEVTMGNVMSRELIMKEYIEAVRTKYDYILIDCMPSLGLMTINALVAADSVLIPVQAAYLPVKGLQQLIHTIAMVKKRLNRKLIFEGILLTMVDFRTNYAKDVAGKVREAYGEKIEIFDTVIPMSVKAAETSAEGVSIFSHCLNGKVAKAYETIAKEVLRNEE</sequence>
<dbReference type="AlphaFoldDB" id="A0A395X7F4"/>
<name>A0A395X7F4_9FIRM</name>
<evidence type="ECO:0000313" key="6">
    <source>
        <dbReference type="EMBL" id="RGV61525.1"/>
    </source>
</evidence>
<dbReference type="EMBL" id="QRZI01000012">
    <property type="protein sequence ID" value="RGV61525.1"/>
    <property type="molecule type" value="Genomic_DNA"/>
</dbReference>
<dbReference type="RefSeq" id="WP_117628200.1">
    <property type="nucleotide sequence ID" value="NZ_QRYY01000012.1"/>
</dbReference>
<dbReference type="FunFam" id="3.40.50.300:FF:000285">
    <property type="entry name" value="Sporulation initiation inhibitor Soj"/>
    <property type="match status" value="1"/>
</dbReference>
<dbReference type="Pfam" id="PF13614">
    <property type="entry name" value="AAA_31"/>
    <property type="match status" value="1"/>
</dbReference>
<dbReference type="PANTHER" id="PTHR13696:SF99">
    <property type="entry name" value="COBYRINIC ACID AC-DIAMIDE SYNTHASE"/>
    <property type="match status" value="1"/>
</dbReference>
<dbReference type="InterPro" id="IPR050678">
    <property type="entry name" value="DNA_Partitioning_ATPase"/>
</dbReference>
<dbReference type="SUPFAM" id="SSF52540">
    <property type="entry name" value="P-loop containing nucleoside triphosphate hydrolases"/>
    <property type="match status" value="1"/>
</dbReference>
<evidence type="ECO:0000259" key="5">
    <source>
        <dbReference type="Pfam" id="PF13614"/>
    </source>
</evidence>
<evidence type="ECO:0000256" key="1">
    <source>
        <dbReference type="ARBA" id="ARBA00006976"/>
    </source>
</evidence>
<dbReference type="InterPro" id="IPR027417">
    <property type="entry name" value="P-loop_NTPase"/>
</dbReference>
<accession>A0A395X7F4</accession>
<comment type="caution">
    <text evidence="6">The sequence shown here is derived from an EMBL/GenBank/DDBJ whole genome shotgun (WGS) entry which is preliminary data.</text>
</comment>
<evidence type="ECO:0000313" key="7">
    <source>
        <dbReference type="Proteomes" id="UP000265828"/>
    </source>
</evidence>
<organism evidence="6 7">
    <name type="scientific">Blautia obeum</name>
    <dbReference type="NCBI Taxonomy" id="40520"/>
    <lineage>
        <taxon>Bacteria</taxon>
        <taxon>Bacillati</taxon>
        <taxon>Bacillota</taxon>
        <taxon>Clostridia</taxon>
        <taxon>Lachnospirales</taxon>
        <taxon>Lachnospiraceae</taxon>
        <taxon>Blautia</taxon>
    </lineage>
</organism>
<evidence type="ECO:0000256" key="4">
    <source>
        <dbReference type="ARBA" id="ARBA00071824"/>
    </source>
</evidence>
<proteinExistence type="inferred from homology"/>
<gene>
    <name evidence="6" type="ORF">DWW07_14730</name>
</gene>
<evidence type="ECO:0000256" key="2">
    <source>
        <dbReference type="ARBA" id="ARBA00049360"/>
    </source>
</evidence>
<dbReference type="Gene3D" id="3.40.50.300">
    <property type="entry name" value="P-loop containing nucleotide triphosphate hydrolases"/>
    <property type="match status" value="1"/>
</dbReference>
<evidence type="ECO:0000256" key="3">
    <source>
        <dbReference type="ARBA" id="ARBA00062323"/>
    </source>
</evidence>
<comment type="catalytic activity">
    <reaction evidence="2">
        <text>ATP + H2O = ADP + phosphate + H(+)</text>
        <dbReference type="Rhea" id="RHEA:13065"/>
        <dbReference type="ChEBI" id="CHEBI:15377"/>
        <dbReference type="ChEBI" id="CHEBI:15378"/>
        <dbReference type="ChEBI" id="CHEBI:30616"/>
        <dbReference type="ChEBI" id="CHEBI:43474"/>
        <dbReference type="ChEBI" id="CHEBI:456216"/>
    </reaction>
</comment>